<name>A0A9J5WJF1_SOLCO</name>
<dbReference type="Proteomes" id="UP000824120">
    <property type="component" value="Chromosome 11"/>
</dbReference>
<sequence length="180" mass="20907">MEGKNKQQKNIVMIPSLHLVPTRGVNKALQTINKVDSTPVRNKQAVRAILQISNNWWKIQEENSEQQENTSWVIHATEIITTNAQVMEMKEWRTKYNNNATGDNTLAIVEIPLASEEALAWIAEEDNITDQHEEQIHRDADLSPRVIKNHKYERKGKKKEMERFLNLLDCNPREEKGLNQ</sequence>
<organism evidence="1 2">
    <name type="scientific">Solanum commersonii</name>
    <name type="common">Commerson's wild potato</name>
    <name type="synonym">Commerson's nightshade</name>
    <dbReference type="NCBI Taxonomy" id="4109"/>
    <lineage>
        <taxon>Eukaryota</taxon>
        <taxon>Viridiplantae</taxon>
        <taxon>Streptophyta</taxon>
        <taxon>Embryophyta</taxon>
        <taxon>Tracheophyta</taxon>
        <taxon>Spermatophyta</taxon>
        <taxon>Magnoliopsida</taxon>
        <taxon>eudicotyledons</taxon>
        <taxon>Gunneridae</taxon>
        <taxon>Pentapetalae</taxon>
        <taxon>asterids</taxon>
        <taxon>lamiids</taxon>
        <taxon>Solanales</taxon>
        <taxon>Solanaceae</taxon>
        <taxon>Solanoideae</taxon>
        <taxon>Solaneae</taxon>
        <taxon>Solanum</taxon>
    </lineage>
</organism>
<dbReference type="AlphaFoldDB" id="A0A9J5WJF1"/>
<evidence type="ECO:0000313" key="1">
    <source>
        <dbReference type="EMBL" id="KAG5575995.1"/>
    </source>
</evidence>
<comment type="caution">
    <text evidence="1">The sequence shown here is derived from an EMBL/GenBank/DDBJ whole genome shotgun (WGS) entry which is preliminary data.</text>
</comment>
<dbReference type="EMBL" id="JACXVP010000011">
    <property type="protein sequence ID" value="KAG5575995.1"/>
    <property type="molecule type" value="Genomic_DNA"/>
</dbReference>
<accession>A0A9J5WJF1</accession>
<protein>
    <submittedName>
        <fullName evidence="1">Uncharacterized protein</fullName>
    </submittedName>
</protein>
<keyword evidence="2" id="KW-1185">Reference proteome</keyword>
<gene>
    <name evidence="1" type="ORF">H5410_056129</name>
</gene>
<reference evidence="1 2" key="1">
    <citation type="submission" date="2020-09" db="EMBL/GenBank/DDBJ databases">
        <title>De no assembly of potato wild relative species, Solanum commersonii.</title>
        <authorList>
            <person name="Cho K."/>
        </authorList>
    </citation>
    <scope>NUCLEOTIDE SEQUENCE [LARGE SCALE GENOMIC DNA]</scope>
    <source>
        <strain evidence="1">LZ3.2</strain>
        <tissue evidence="1">Leaf</tissue>
    </source>
</reference>
<dbReference type="OrthoDB" id="10506720at2759"/>
<proteinExistence type="predicted"/>
<evidence type="ECO:0000313" key="2">
    <source>
        <dbReference type="Proteomes" id="UP000824120"/>
    </source>
</evidence>